<protein>
    <submittedName>
        <fullName evidence="1">Uncharacterized protein</fullName>
    </submittedName>
</protein>
<keyword evidence="2" id="KW-1185">Reference proteome</keyword>
<comment type="caution">
    <text evidence="1">The sequence shown here is derived from an EMBL/GenBank/DDBJ whole genome shotgun (WGS) entry which is preliminary data.</text>
</comment>
<evidence type="ECO:0000313" key="1">
    <source>
        <dbReference type="EMBL" id="KAI0296299.1"/>
    </source>
</evidence>
<name>A0AAD4QLC0_9AGAM</name>
<dbReference type="AlphaFoldDB" id="A0AAD4QLC0"/>
<dbReference type="Proteomes" id="UP001203297">
    <property type="component" value="Unassembled WGS sequence"/>
</dbReference>
<gene>
    <name evidence="1" type="ORF">B0F90DRAFT_1746074</name>
</gene>
<reference evidence="1" key="1">
    <citation type="journal article" date="2022" name="New Phytol.">
        <title>Evolutionary transition to the ectomycorrhizal habit in the genomes of a hyperdiverse lineage of mushroom-forming fungi.</title>
        <authorList>
            <person name="Looney B."/>
            <person name="Miyauchi S."/>
            <person name="Morin E."/>
            <person name="Drula E."/>
            <person name="Courty P.E."/>
            <person name="Kohler A."/>
            <person name="Kuo A."/>
            <person name="LaButti K."/>
            <person name="Pangilinan J."/>
            <person name="Lipzen A."/>
            <person name="Riley R."/>
            <person name="Andreopoulos W."/>
            <person name="He G."/>
            <person name="Johnson J."/>
            <person name="Nolan M."/>
            <person name="Tritt A."/>
            <person name="Barry K.W."/>
            <person name="Grigoriev I.V."/>
            <person name="Nagy L.G."/>
            <person name="Hibbett D."/>
            <person name="Henrissat B."/>
            <person name="Matheny P.B."/>
            <person name="Labbe J."/>
            <person name="Martin F.M."/>
        </authorList>
    </citation>
    <scope>NUCLEOTIDE SEQUENCE</scope>
    <source>
        <strain evidence="1">BPL690</strain>
    </source>
</reference>
<evidence type="ECO:0000313" key="2">
    <source>
        <dbReference type="Proteomes" id="UP001203297"/>
    </source>
</evidence>
<proteinExistence type="predicted"/>
<dbReference type="EMBL" id="WTXG01000049">
    <property type="protein sequence ID" value="KAI0296299.1"/>
    <property type="molecule type" value="Genomic_DNA"/>
</dbReference>
<sequence length="60" mass="6294">MSHPLVAALGAYSGPGIGPGASFSHSHELFGPSCFSYLAFDSGHKSCALLLVHNNYCCEH</sequence>
<organism evidence="1 2">
    <name type="scientific">Multifurca ochricompacta</name>
    <dbReference type="NCBI Taxonomy" id="376703"/>
    <lineage>
        <taxon>Eukaryota</taxon>
        <taxon>Fungi</taxon>
        <taxon>Dikarya</taxon>
        <taxon>Basidiomycota</taxon>
        <taxon>Agaricomycotina</taxon>
        <taxon>Agaricomycetes</taxon>
        <taxon>Russulales</taxon>
        <taxon>Russulaceae</taxon>
        <taxon>Multifurca</taxon>
    </lineage>
</organism>
<feature type="non-terminal residue" evidence="1">
    <location>
        <position position="60"/>
    </location>
</feature>
<accession>A0AAD4QLC0</accession>